<organism evidence="4 5">
    <name type="scientific">Erysipelothrix larvae</name>
    <dbReference type="NCBI Taxonomy" id="1514105"/>
    <lineage>
        <taxon>Bacteria</taxon>
        <taxon>Bacillati</taxon>
        <taxon>Bacillota</taxon>
        <taxon>Erysipelotrichia</taxon>
        <taxon>Erysipelotrichales</taxon>
        <taxon>Erysipelotrichaceae</taxon>
        <taxon>Erysipelothrix</taxon>
    </lineage>
</organism>
<dbReference type="Gene3D" id="1.10.10.10">
    <property type="entry name" value="Winged helix-like DNA-binding domain superfamily/Winged helix DNA-binding domain"/>
    <property type="match status" value="1"/>
</dbReference>
<feature type="domain" description="PRD" evidence="3">
    <location>
        <begin position="175"/>
        <end position="281"/>
    </location>
</feature>
<reference evidence="4 5" key="1">
    <citation type="submission" date="2015-10" db="EMBL/GenBank/DDBJ databases">
        <title>Erysipelothrix larvae sp. LV19 isolated from the larval gut of the rhinoceros beetle, Trypoxylus dichotomus.</title>
        <authorList>
            <person name="Lim S."/>
            <person name="Kim B.-C."/>
        </authorList>
    </citation>
    <scope>NUCLEOTIDE SEQUENCE [LARGE SCALE GENOMIC DNA]</scope>
    <source>
        <strain evidence="4 5">LV19</strain>
    </source>
</reference>
<dbReference type="KEGG" id="erl:AOC36_08100"/>
<dbReference type="SUPFAM" id="SSF46785">
    <property type="entry name" value="Winged helix' DNA-binding domain"/>
    <property type="match status" value="1"/>
</dbReference>
<gene>
    <name evidence="4" type="ORF">AOC36_08100</name>
</gene>
<evidence type="ECO:0000313" key="5">
    <source>
        <dbReference type="Proteomes" id="UP000063781"/>
    </source>
</evidence>
<evidence type="ECO:0000313" key="4">
    <source>
        <dbReference type="EMBL" id="AMC93949.1"/>
    </source>
</evidence>
<dbReference type="InterPro" id="IPR011608">
    <property type="entry name" value="PRD"/>
</dbReference>
<dbReference type="Gene3D" id="3.40.50.2300">
    <property type="match status" value="1"/>
</dbReference>
<dbReference type="Gene3D" id="3.40.930.10">
    <property type="entry name" value="Mannitol-specific EII, Chain A"/>
    <property type="match status" value="1"/>
</dbReference>
<dbReference type="GO" id="GO:0006355">
    <property type="term" value="P:regulation of DNA-templated transcription"/>
    <property type="evidence" value="ECO:0007669"/>
    <property type="project" value="InterPro"/>
</dbReference>
<dbReference type="SUPFAM" id="SSF55804">
    <property type="entry name" value="Phoshotransferase/anion transport protein"/>
    <property type="match status" value="1"/>
</dbReference>
<dbReference type="PROSITE" id="PS51372">
    <property type="entry name" value="PRD_2"/>
    <property type="match status" value="2"/>
</dbReference>
<dbReference type="InterPro" id="IPR036634">
    <property type="entry name" value="PRD_sf"/>
</dbReference>
<dbReference type="Pfam" id="PF00359">
    <property type="entry name" value="PTS_EIIA_2"/>
    <property type="match status" value="1"/>
</dbReference>
<feature type="domain" description="PTS EIIA type-2" evidence="2">
    <location>
        <begin position="499"/>
        <end position="639"/>
    </location>
</feature>
<dbReference type="CDD" id="cd00133">
    <property type="entry name" value="PTS_IIB"/>
    <property type="match status" value="1"/>
</dbReference>
<dbReference type="STRING" id="1514105.AOC36_08100"/>
<dbReference type="Pfam" id="PF08279">
    <property type="entry name" value="HTH_11"/>
    <property type="match status" value="1"/>
</dbReference>
<dbReference type="InterPro" id="IPR036390">
    <property type="entry name" value="WH_DNA-bd_sf"/>
</dbReference>
<dbReference type="EMBL" id="CP013213">
    <property type="protein sequence ID" value="AMC93949.1"/>
    <property type="molecule type" value="Genomic_DNA"/>
</dbReference>
<dbReference type="InterPro" id="IPR050661">
    <property type="entry name" value="BglG_antiterminators"/>
</dbReference>
<dbReference type="InterPro" id="IPR013196">
    <property type="entry name" value="HTH_11"/>
</dbReference>
<sequence length="639" mass="74613">MNRRQKQILSILTASKDWVRGVELSKRLDVTDRTIRSDIEKINSELGNVVESNTRKGYRLSQTSDLGNVLVEQKNQIPQTPEERTFYIIKKLLFLNRPIRIFDLQEELFVSDYTIETDLKRIRKLIKPYKGIRLVRTHNNIFFESNEYTKRKLYRDLINSEIHGNFMNLNKIASQHDKFNLISVTKLLQEVMESYDYQMRDSTLPLIVLHIGIMTERMILGHNLPPDLSKLERVDTQSEEYKIAVEFLERLSKILPIRYNDWEIYEVVALLLGYKNPTNTVSHVQIKGEIYSVTQCIQDIITYLDIHFDIDLKNDDDFKSGIHLHLQSLFYRIENGIEIQNTYLQEVKMSYPMIFEMAIHVARLISDYFGIVISEAETGFIAIHLGTAYERNIASSKYRAMLITSSNQAFSKVTKEKLDGRFNDRMDIVSISSYFEIKEIEESNVDILICVTQIEHSLDIPTVKISMFVNTEDEANVFNLLNQLDKRRSKLQFAHCLSGLIEDQFFYTNESWQTPEEVIESMSNNLFTHQSFLESFKESVLEREKYAATSFEIGLATPHPIVFESSTSHISIATLEKPVKWGSYEVHLVILLAISHHDRETLEAFFSWLSNAISNQSKFDKLINSKNRDEFVYWMLEDM</sequence>
<dbReference type="PANTHER" id="PTHR30185">
    <property type="entry name" value="CRYPTIC BETA-GLUCOSIDE BGL OPERON ANTITERMINATOR"/>
    <property type="match status" value="1"/>
</dbReference>
<dbReference type="PANTHER" id="PTHR30185:SF13">
    <property type="entry name" value="LICABCH OPERON REGULATOR-RELATED"/>
    <property type="match status" value="1"/>
</dbReference>
<dbReference type="InterPro" id="IPR036388">
    <property type="entry name" value="WH-like_DNA-bd_sf"/>
</dbReference>
<accession>A0A0X8H0X2</accession>
<evidence type="ECO:0000259" key="3">
    <source>
        <dbReference type="PROSITE" id="PS51372"/>
    </source>
</evidence>
<keyword evidence="5" id="KW-1185">Reference proteome</keyword>
<dbReference type="Proteomes" id="UP000063781">
    <property type="component" value="Chromosome"/>
</dbReference>
<feature type="domain" description="PRD" evidence="3">
    <location>
        <begin position="288"/>
        <end position="395"/>
    </location>
</feature>
<dbReference type="SUPFAM" id="SSF63520">
    <property type="entry name" value="PTS-regulatory domain, PRD"/>
    <property type="match status" value="2"/>
</dbReference>
<dbReference type="PROSITE" id="PS51094">
    <property type="entry name" value="PTS_EIIA_TYPE_2"/>
    <property type="match status" value="1"/>
</dbReference>
<dbReference type="Gene3D" id="1.10.1790.10">
    <property type="entry name" value="PRD domain"/>
    <property type="match status" value="2"/>
</dbReference>
<dbReference type="OrthoDB" id="3175596at2"/>
<keyword evidence="1" id="KW-0677">Repeat</keyword>
<dbReference type="InterPro" id="IPR002178">
    <property type="entry name" value="PTS_EIIA_type-2_dom"/>
</dbReference>
<dbReference type="InterPro" id="IPR016152">
    <property type="entry name" value="PTrfase/Anion_transptr"/>
</dbReference>
<name>A0A0X8H0X2_9FIRM</name>
<protein>
    <submittedName>
        <fullName evidence="4">Uncharacterized protein</fullName>
    </submittedName>
</protein>
<dbReference type="RefSeq" id="WP_067633208.1">
    <property type="nucleotide sequence ID" value="NZ_CP013213.1"/>
</dbReference>
<dbReference type="Pfam" id="PF00874">
    <property type="entry name" value="PRD"/>
    <property type="match status" value="2"/>
</dbReference>
<proteinExistence type="predicted"/>
<evidence type="ECO:0000256" key="1">
    <source>
        <dbReference type="ARBA" id="ARBA00022737"/>
    </source>
</evidence>
<dbReference type="AlphaFoldDB" id="A0A0X8H0X2"/>
<evidence type="ECO:0000259" key="2">
    <source>
        <dbReference type="PROSITE" id="PS51094"/>
    </source>
</evidence>